<dbReference type="Proteomes" id="UP000637632">
    <property type="component" value="Unassembled WGS sequence"/>
</dbReference>
<keyword evidence="2" id="KW-0805">Transcription regulation</keyword>
<evidence type="ECO:0000256" key="2">
    <source>
        <dbReference type="ARBA" id="ARBA00023015"/>
    </source>
</evidence>
<evidence type="ECO:0000256" key="4">
    <source>
        <dbReference type="ARBA" id="ARBA00023163"/>
    </source>
</evidence>
<sequence length="295" mass="32710">MSLQRLRTFIEVYRQRSVTNAARSLNLTQPAVSQHIAGLEVAIGRKLFEREVRGVVPTAAADELAADLGNKLDDAEAALSSARARSIELTGALRIIGHGDFLAEVVTTHLQPLLEAGMKVRLHTGDSDLITHMLTEGHCDLGISAYPANDKRLHCELIRNERVLAVASPQVADRIVSAPDFRQALLAEPLLAYNLELSMIDRWLGKNKIDHGQINPAMTGQDLRSLRNLLCKHFGWTALPEYLCAPYLDNGQLMEIPAPVGSTFLDYYLVWTPSALRQPRVAHARQSLLWNLKKT</sequence>
<evidence type="ECO:0000313" key="6">
    <source>
        <dbReference type="EMBL" id="MBC3811307.1"/>
    </source>
</evidence>
<keyword evidence="7" id="KW-1185">Reference proteome</keyword>
<dbReference type="PANTHER" id="PTHR30126">
    <property type="entry name" value="HTH-TYPE TRANSCRIPTIONAL REGULATOR"/>
    <property type="match status" value="1"/>
</dbReference>
<dbReference type="InterPro" id="IPR005119">
    <property type="entry name" value="LysR_subst-bd"/>
</dbReference>
<dbReference type="EMBL" id="JACOFT010000002">
    <property type="protein sequence ID" value="MBC3811307.1"/>
    <property type="molecule type" value="Genomic_DNA"/>
</dbReference>
<organism evidence="6 7">
    <name type="scientific">Undibacterium aquatile</name>
    <dbReference type="NCBI Taxonomy" id="1537398"/>
    <lineage>
        <taxon>Bacteria</taxon>
        <taxon>Pseudomonadati</taxon>
        <taxon>Pseudomonadota</taxon>
        <taxon>Betaproteobacteria</taxon>
        <taxon>Burkholderiales</taxon>
        <taxon>Oxalobacteraceae</taxon>
        <taxon>Undibacterium</taxon>
    </lineage>
</organism>
<dbReference type="PRINTS" id="PR00039">
    <property type="entry name" value="HTHLYSR"/>
</dbReference>
<dbReference type="Gene3D" id="1.10.10.10">
    <property type="entry name" value="Winged helix-like DNA-binding domain superfamily/Winged helix DNA-binding domain"/>
    <property type="match status" value="1"/>
</dbReference>
<dbReference type="SUPFAM" id="SSF46785">
    <property type="entry name" value="Winged helix' DNA-binding domain"/>
    <property type="match status" value="1"/>
</dbReference>
<dbReference type="PROSITE" id="PS50931">
    <property type="entry name" value="HTH_LYSR"/>
    <property type="match status" value="1"/>
</dbReference>
<dbReference type="InterPro" id="IPR000847">
    <property type="entry name" value="LysR_HTH_N"/>
</dbReference>
<dbReference type="PANTHER" id="PTHR30126:SF39">
    <property type="entry name" value="HTH-TYPE TRANSCRIPTIONAL REGULATOR CYSL"/>
    <property type="match status" value="1"/>
</dbReference>
<name>A0ABR6XEH7_9BURK</name>
<feature type="domain" description="HTH lysR-type" evidence="5">
    <location>
        <begin position="1"/>
        <end position="58"/>
    </location>
</feature>
<evidence type="ECO:0000256" key="1">
    <source>
        <dbReference type="ARBA" id="ARBA00009437"/>
    </source>
</evidence>
<dbReference type="Pfam" id="PF00126">
    <property type="entry name" value="HTH_1"/>
    <property type="match status" value="1"/>
</dbReference>
<dbReference type="CDD" id="cd05466">
    <property type="entry name" value="PBP2_LTTR_substrate"/>
    <property type="match status" value="1"/>
</dbReference>
<evidence type="ECO:0000313" key="7">
    <source>
        <dbReference type="Proteomes" id="UP000637632"/>
    </source>
</evidence>
<keyword evidence="3" id="KW-0238">DNA-binding</keyword>
<dbReference type="InterPro" id="IPR036388">
    <property type="entry name" value="WH-like_DNA-bd_sf"/>
</dbReference>
<dbReference type="Gene3D" id="3.40.190.290">
    <property type="match status" value="1"/>
</dbReference>
<dbReference type="Pfam" id="PF03466">
    <property type="entry name" value="LysR_substrate"/>
    <property type="match status" value="1"/>
</dbReference>
<proteinExistence type="inferred from homology"/>
<accession>A0ABR6XEH7</accession>
<gene>
    <name evidence="6" type="ORF">H8K26_07615</name>
</gene>
<comment type="similarity">
    <text evidence="1">Belongs to the LysR transcriptional regulatory family.</text>
</comment>
<comment type="caution">
    <text evidence="6">The sequence shown here is derived from an EMBL/GenBank/DDBJ whole genome shotgun (WGS) entry which is preliminary data.</text>
</comment>
<keyword evidence="4" id="KW-0804">Transcription</keyword>
<evidence type="ECO:0000259" key="5">
    <source>
        <dbReference type="PROSITE" id="PS50931"/>
    </source>
</evidence>
<dbReference type="InterPro" id="IPR036390">
    <property type="entry name" value="WH_DNA-bd_sf"/>
</dbReference>
<reference evidence="6 7" key="1">
    <citation type="submission" date="2020-08" db="EMBL/GenBank/DDBJ databases">
        <title>Novel species isolated from subtropical streams in China.</title>
        <authorList>
            <person name="Lu H."/>
        </authorList>
    </citation>
    <scope>NUCLEOTIDE SEQUENCE [LARGE SCALE GENOMIC DNA]</scope>
    <source>
        <strain evidence="6 7">CCTCC AB 2015119</strain>
    </source>
</reference>
<dbReference type="RefSeq" id="WP_190478502.1">
    <property type="nucleotide sequence ID" value="NZ_JACOFT010000002.1"/>
</dbReference>
<protein>
    <submittedName>
        <fullName evidence="6">LysR family transcriptional regulator</fullName>
    </submittedName>
</protein>
<dbReference type="SUPFAM" id="SSF53850">
    <property type="entry name" value="Periplasmic binding protein-like II"/>
    <property type="match status" value="1"/>
</dbReference>
<evidence type="ECO:0000256" key="3">
    <source>
        <dbReference type="ARBA" id="ARBA00023125"/>
    </source>
</evidence>